<evidence type="ECO:0008006" key="3">
    <source>
        <dbReference type="Google" id="ProtNLM"/>
    </source>
</evidence>
<dbReference type="Proteomes" id="UP000317176">
    <property type="component" value="Unassembled WGS sequence"/>
</dbReference>
<gene>
    <name evidence="1" type="ORF">IQ17_07206</name>
</gene>
<name>A0A562KA62_9BRAD</name>
<keyword evidence="2" id="KW-1185">Reference proteome</keyword>
<organism evidence="1 2">
    <name type="scientific">Bradyrhizobium daqingense</name>
    <dbReference type="NCBI Taxonomy" id="993502"/>
    <lineage>
        <taxon>Bacteria</taxon>
        <taxon>Pseudomonadati</taxon>
        <taxon>Pseudomonadota</taxon>
        <taxon>Alphaproteobacteria</taxon>
        <taxon>Hyphomicrobiales</taxon>
        <taxon>Nitrobacteraceae</taxon>
        <taxon>Bradyrhizobium</taxon>
    </lineage>
</organism>
<accession>A0A562KA62</accession>
<protein>
    <recommendedName>
        <fullName evidence="3">Transposase</fullName>
    </recommendedName>
</protein>
<evidence type="ECO:0000313" key="1">
    <source>
        <dbReference type="EMBL" id="TWH92287.1"/>
    </source>
</evidence>
<sequence length="50" mass="5609">MSDTALRLHVHDQFANGRRFRILNIVDDVTKEYLGAIPETSIRGGGWPAN</sequence>
<reference evidence="1 2" key="1">
    <citation type="journal article" date="2015" name="Stand. Genomic Sci.">
        <title>Genomic Encyclopedia of Bacterial and Archaeal Type Strains, Phase III: the genomes of soil and plant-associated and newly described type strains.</title>
        <authorList>
            <person name="Whitman W.B."/>
            <person name="Woyke T."/>
            <person name="Klenk H.P."/>
            <person name="Zhou Y."/>
            <person name="Lilburn T.G."/>
            <person name="Beck B.J."/>
            <person name="De Vos P."/>
            <person name="Vandamme P."/>
            <person name="Eisen J.A."/>
            <person name="Garrity G."/>
            <person name="Hugenholtz P."/>
            <person name="Kyrpides N.C."/>
        </authorList>
    </citation>
    <scope>NUCLEOTIDE SEQUENCE [LARGE SCALE GENOMIC DNA]</scope>
    <source>
        <strain evidence="1 2">CGMCC 1.10947</strain>
    </source>
</reference>
<evidence type="ECO:0000313" key="2">
    <source>
        <dbReference type="Proteomes" id="UP000317176"/>
    </source>
</evidence>
<comment type="caution">
    <text evidence="1">The sequence shown here is derived from an EMBL/GenBank/DDBJ whole genome shotgun (WGS) entry which is preliminary data.</text>
</comment>
<proteinExistence type="predicted"/>
<dbReference type="EMBL" id="VLKL01000052">
    <property type="protein sequence ID" value="TWH92287.1"/>
    <property type="molecule type" value="Genomic_DNA"/>
</dbReference>
<dbReference type="AlphaFoldDB" id="A0A562KA62"/>